<dbReference type="Pfam" id="PF05163">
    <property type="entry name" value="DinB"/>
    <property type="match status" value="1"/>
</dbReference>
<dbReference type="InterPro" id="IPR034660">
    <property type="entry name" value="DinB/YfiT-like"/>
</dbReference>
<dbReference type="PANTHER" id="PTHR37302">
    <property type="entry name" value="SLR1116 PROTEIN"/>
    <property type="match status" value="1"/>
</dbReference>
<reference evidence="4 5" key="1">
    <citation type="submission" date="2019-03" db="EMBL/GenBank/DDBJ databases">
        <title>Arenimonas daejeonensis sp. nov., isolated from compost.</title>
        <authorList>
            <person name="Jeon C.O."/>
        </authorList>
    </citation>
    <scope>NUCLEOTIDE SEQUENCE [LARGE SCALE GENOMIC DNA]</scope>
    <source>
        <strain evidence="4 5">R29</strain>
    </source>
</reference>
<protein>
    <submittedName>
        <fullName evidence="4">Damage-inducible protein DinB</fullName>
    </submittedName>
</protein>
<evidence type="ECO:0000313" key="4">
    <source>
        <dbReference type="EMBL" id="TNJ33191.1"/>
    </source>
</evidence>
<feature type="binding site" evidence="3">
    <location>
        <position position="135"/>
    </location>
    <ligand>
        <name>a divalent metal cation</name>
        <dbReference type="ChEBI" id="CHEBI:60240"/>
    </ligand>
</feature>
<dbReference type="EMBL" id="SMDR01000003">
    <property type="protein sequence ID" value="TNJ33191.1"/>
    <property type="molecule type" value="Genomic_DNA"/>
</dbReference>
<dbReference type="PANTHER" id="PTHR37302:SF1">
    <property type="entry name" value="PROTEIN DINB"/>
    <property type="match status" value="1"/>
</dbReference>
<dbReference type="Proteomes" id="UP000305760">
    <property type="component" value="Unassembled WGS sequence"/>
</dbReference>
<sequence length="169" mass="18926">MNSMQTLTRYKAWADDRFLSIVATVPEEALTAPRPIVFGSLVRTLHHSYAMDHVWRCHLLGTPHGLTSRNPEFCPGLEELAAAQREIDRWYVDYAQSLPEPALQETVTFEFIGGGRGAMSRGDILLHVVNHGTYHRGHAADMLYTLGIFPPTTDLPVFLREGSTPQARP</sequence>
<accession>A0A5C4RQW4</accession>
<feature type="binding site" evidence="3">
    <location>
        <position position="47"/>
    </location>
    <ligand>
        <name>a divalent metal cation</name>
        <dbReference type="ChEBI" id="CHEBI:60240"/>
    </ligand>
</feature>
<dbReference type="RefSeq" id="WP_139449420.1">
    <property type="nucleotide sequence ID" value="NZ_SMDR01000003.1"/>
</dbReference>
<proteinExistence type="inferred from homology"/>
<dbReference type="Gene3D" id="1.20.120.450">
    <property type="entry name" value="dinb family like domain"/>
    <property type="match status" value="1"/>
</dbReference>
<dbReference type="AlphaFoldDB" id="A0A5C4RQW4"/>
<dbReference type="InterPro" id="IPR007837">
    <property type="entry name" value="DinB"/>
</dbReference>
<evidence type="ECO:0000256" key="3">
    <source>
        <dbReference type="PIRSR" id="PIRSR607837-1"/>
    </source>
</evidence>
<keyword evidence="2 3" id="KW-0479">Metal-binding</keyword>
<dbReference type="OrthoDB" id="9807509at2"/>
<comment type="caution">
    <text evidence="4">The sequence shown here is derived from an EMBL/GenBank/DDBJ whole genome shotgun (WGS) entry which is preliminary data.</text>
</comment>
<keyword evidence="5" id="KW-1185">Reference proteome</keyword>
<evidence type="ECO:0000313" key="5">
    <source>
        <dbReference type="Proteomes" id="UP000305760"/>
    </source>
</evidence>
<dbReference type="GO" id="GO:0046872">
    <property type="term" value="F:metal ion binding"/>
    <property type="evidence" value="ECO:0007669"/>
    <property type="project" value="UniProtKB-KW"/>
</dbReference>
<name>A0A5C4RQW4_9GAMM</name>
<gene>
    <name evidence="4" type="ORF">E1B00_12890</name>
</gene>
<comment type="similarity">
    <text evidence="1">Belongs to the DinB family.</text>
</comment>
<organism evidence="4 5">
    <name type="scientific">Arenimonas terrae</name>
    <dbReference type="NCBI Taxonomy" id="2546226"/>
    <lineage>
        <taxon>Bacteria</taxon>
        <taxon>Pseudomonadati</taxon>
        <taxon>Pseudomonadota</taxon>
        <taxon>Gammaproteobacteria</taxon>
        <taxon>Lysobacterales</taxon>
        <taxon>Lysobacteraceae</taxon>
        <taxon>Arenimonas</taxon>
    </lineage>
</organism>
<feature type="binding site" evidence="3">
    <location>
        <position position="131"/>
    </location>
    <ligand>
        <name>a divalent metal cation</name>
        <dbReference type="ChEBI" id="CHEBI:60240"/>
    </ligand>
</feature>
<evidence type="ECO:0000256" key="1">
    <source>
        <dbReference type="ARBA" id="ARBA00008635"/>
    </source>
</evidence>
<dbReference type="SUPFAM" id="SSF109854">
    <property type="entry name" value="DinB/YfiT-like putative metalloenzymes"/>
    <property type="match status" value="1"/>
</dbReference>
<evidence type="ECO:0000256" key="2">
    <source>
        <dbReference type="ARBA" id="ARBA00022723"/>
    </source>
</evidence>